<keyword evidence="2" id="KW-0560">Oxidoreductase</keyword>
<reference evidence="5" key="2">
    <citation type="submission" date="2017-01" db="EMBL/GenBank/DDBJ databases">
        <authorList>
            <person name="Mah S.A."/>
            <person name="Swanson W.J."/>
            <person name="Moy G.W."/>
            <person name="Vacquier V.D."/>
        </authorList>
    </citation>
    <scope>NUCLEOTIDE SEQUENCE [LARGE SCALE GENOMIC DNA]</scope>
    <source>
        <strain evidence="5">COL-18-3</strain>
    </source>
</reference>
<evidence type="ECO:0000313" key="5">
    <source>
        <dbReference type="EMBL" id="OMH80058.1"/>
    </source>
</evidence>
<proteinExistence type="inferred from homology"/>
<comment type="similarity">
    <text evidence="1">Belongs to the 3-beta-HSD family.</text>
</comment>
<feature type="transmembrane region" description="Helical" evidence="3">
    <location>
        <begin position="179"/>
        <end position="201"/>
    </location>
</feature>
<evidence type="ECO:0000256" key="1">
    <source>
        <dbReference type="ARBA" id="ARBA00009219"/>
    </source>
</evidence>
<evidence type="ECO:0000313" key="7">
    <source>
        <dbReference type="Proteomes" id="UP000188320"/>
    </source>
</evidence>
<accession>A0A1R1PGJ7</accession>
<dbReference type="PANTHER" id="PTHR43245">
    <property type="entry name" value="BIFUNCTIONAL POLYMYXIN RESISTANCE PROTEIN ARNA"/>
    <property type="match status" value="1"/>
</dbReference>
<evidence type="ECO:0000256" key="3">
    <source>
        <dbReference type="SAM" id="Phobius"/>
    </source>
</evidence>
<dbReference type="SUPFAM" id="SSF51735">
    <property type="entry name" value="NAD(P)-binding Rossmann-fold domains"/>
    <property type="match status" value="1"/>
</dbReference>
<evidence type="ECO:0000313" key="6">
    <source>
        <dbReference type="EMBL" id="OMH80261.1"/>
    </source>
</evidence>
<keyword evidence="3" id="KW-0812">Transmembrane</keyword>
<dbReference type="Proteomes" id="UP000188320">
    <property type="component" value="Unassembled WGS sequence"/>
</dbReference>
<dbReference type="PANTHER" id="PTHR43245:SF51">
    <property type="entry name" value="SHORT CHAIN DEHYDROGENASE_REDUCTASE FAMILY 42E, MEMBER 2"/>
    <property type="match status" value="1"/>
</dbReference>
<dbReference type="InterPro" id="IPR050177">
    <property type="entry name" value="Lipid_A_modif_metabolic_enz"/>
</dbReference>
<dbReference type="GO" id="GO:0006694">
    <property type="term" value="P:steroid biosynthetic process"/>
    <property type="evidence" value="ECO:0007669"/>
    <property type="project" value="InterPro"/>
</dbReference>
<dbReference type="AlphaFoldDB" id="A0A1R1PGJ7"/>
<name>A0A1R1PGJ7_ZANCU</name>
<dbReference type="Gene3D" id="3.40.50.720">
    <property type="entry name" value="NAD(P)-binding Rossmann-like Domain"/>
    <property type="match status" value="1"/>
</dbReference>
<comment type="caution">
    <text evidence="5">The sequence shown here is derived from an EMBL/GenBank/DDBJ whole genome shotgun (WGS) entry which is preliminary data.</text>
</comment>
<dbReference type="EMBL" id="LSSK01001317">
    <property type="protein sequence ID" value="OMH80058.1"/>
    <property type="molecule type" value="Genomic_DNA"/>
</dbReference>
<sequence>MVNIDGTKTLLEVCKEEKVKSFIYTSSASVVYSGAPLVNVDETIPYPQKFADYYSETKAIAEKMCLAANSPSGMKTLAIRPSGIFGPGDAQTTPGALIAQKKNFPVLLQVGNNTALFDFTYVDNIVDAHISASDLLSSSHNTQIQGQAFFITNGQPIGMWSFLRLIWAQVGDTRKPLIIIPNIIATFILYFLKLLACIGVVKHEVPFVFGMTFTSRYFNITKAKTLLNYSPRISYAQGVPIAVKSCLERWKSQDPGSSDKKTN</sequence>
<evidence type="ECO:0000259" key="4">
    <source>
        <dbReference type="Pfam" id="PF01073"/>
    </source>
</evidence>
<keyword evidence="7" id="KW-1185">Reference proteome</keyword>
<gene>
    <name evidence="6" type="ORF">AX774_g6308</name>
    <name evidence="5" type="ORF">AX774_g6500</name>
</gene>
<dbReference type="InterPro" id="IPR036291">
    <property type="entry name" value="NAD(P)-bd_dom_sf"/>
</dbReference>
<protein>
    <submittedName>
        <fullName evidence="5">Sterol-4-alpha-carboxylate 3-dehydrogenase, decarboxylating</fullName>
    </submittedName>
</protein>
<dbReference type="GO" id="GO:0016616">
    <property type="term" value="F:oxidoreductase activity, acting on the CH-OH group of donors, NAD or NADP as acceptor"/>
    <property type="evidence" value="ECO:0007669"/>
    <property type="project" value="InterPro"/>
</dbReference>
<reference evidence="7" key="1">
    <citation type="submission" date="2017-01" db="EMBL/GenBank/DDBJ databases">
        <authorList>
            <person name="Wang Y."/>
            <person name="White M."/>
            <person name="Kvist S."/>
            <person name="Moncalvo J.-M."/>
        </authorList>
    </citation>
    <scope>NUCLEOTIDE SEQUENCE [LARGE SCALE GENOMIC DNA]</scope>
    <source>
        <strain evidence="7">COL-18-3</strain>
    </source>
</reference>
<keyword evidence="3" id="KW-0472">Membrane</keyword>
<organism evidence="5 7">
    <name type="scientific">Zancudomyces culisetae</name>
    <name type="common">Gut fungus</name>
    <name type="synonym">Smittium culisetae</name>
    <dbReference type="NCBI Taxonomy" id="1213189"/>
    <lineage>
        <taxon>Eukaryota</taxon>
        <taxon>Fungi</taxon>
        <taxon>Fungi incertae sedis</taxon>
        <taxon>Zoopagomycota</taxon>
        <taxon>Kickxellomycotina</taxon>
        <taxon>Harpellomycetes</taxon>
        <taxon>Harpellales</taxon>
        <taxon>Legeriomycetaceae</taxon>
        <taxon>Zancudomyces</taxon>
    </lineage>
</organism>
<dbReference type="OrthoDB" id="10058185at2759"/>
<evidence type="ECO:0000256" key="2">
    <source>
        <dbReference type="ARBA" id="ARBA00023002"/>
    </source>
</evidence>
<dbReference type="InterPro" id="IPR002225">
    <property type="entry name" value="3Beta_OHSteriod_DH/Estase"/>
</dbReference>
<dbReference type="EMBL" id="LSSK01001248">
    <property type="protein sequence ID" value="OMH80261.1"/>
    <property type="molecule type" value="Genomic_DNA"/>
</dbReference>
<feature type="domain" description="3-beta hydroxysteroid dehydrogenase/isomerase" evidence="4">
    <location>
        <begin position="2"/>
        <end position="176"/>
    </location>
</feature>
<dbReference type="Pfam" id="PF01073">
    <property type="entry name" value="3Beta_HSD"/>
    <property type="match status" value="1"/>
</dbReference>
<keyword evidence="3" id="KW-1133">Transmembrane helix</keyword>